<keyword evidence="3" id="KW-0863">Zinc-finger</keyword>
<dbReference type="Pfam" id="PF00041">
    <property type="entry name" value="fn3"/>
    <property type="match status" value="1"/>
</dbReference>
<keyword evidence="2" id="KW-0677">Repeat</keyword>
<keyword evidence="3" id="KW-0479">Metal-binding</keyword>
<name>A0A6A4G8F4_9STRA</name>
<comment type="caution">
    <text evidence="8">The sequence shown here is derived from an EMBL/GenBank/DDBJ whole genome shotgun (WGS) entry which is preliminary data.</text>
</comment>
<dbReference type="InterPro" id="IPR015915">
    <property type="entry name" value="Kelch-typ_b-propeller"/>
</dbReference>
<dbReference type="InterPro" id="IPR003961">
    <property type="entry name" value="FN3_dom"/>
</dbReference>
<accession>A0A6A4G8F4</accession>
<keyword evidence="9" id="KW-1185">Reference proteome</keyword>
<feature type="compositionally biased region" description="Basic and acidic residues" evidence="4">
    <location>
        <begin position="24"/>
        <end position="45"/>
    </location>
</feature>
<feature type="region of interest" description="Disordered" evidence="4">
    <location>
        <begin position="223"/>
        <end position="245"/>
    </location>
</feature>
<dbReference type="Proteomes" id="UP000434957">
    <property type="component" value="Unassembled WGS sequence"/>
</dbReference>
<dbReference type="InterPro" id="IPR036383">
    <property type="entry name" value="TSP1_rpt_sf"/>
</dbReference>
<dbReference type="SUPFAM" id="SSF49265">
    <property type="entry name" value="Fibronectin type III"/>
    <property type="match status" value="1"/>
</dbReference>
<keyword evidence="5" id="KW-0472">Membrane</keyword>
<dbReference type="PROSITE" id="PS50853">
    <property type="entry name" value="FN3"/>
    <property type="match status" value="1"/>
</dbReference>
<dbReference type="Gene3D" id="3.30.40.10">
    <property type="entry name" value="Zinc/RING finger domain, C3HC4 (zinc finger)"/>
    <property type="match status" value="1"/>
</dbReference>
<feature type="region of interest" description="Disordered" evidence="4">
    <location>
        <begin position="1139"/>
        <end position="1163"/>
    </location>
</feature>
<feature type="domain" description="Fibronectin type-III" evidence="7">
    <location>
        <begin position="724"/>
        <end position="843"/>
    </location>
</feature>
<protein>
    <recommendedName>
        <fullName evidence="10">RING-type domain-containing protein</fullName>
    </recommendedName>
</protein>
<dbReference type="PANTHER" id="PTHR46093:SF18">
    <property type="entry name" value="FIBRONECTIN TYPE-III DOMAIN-CONTAINING PROTEIN"/>
    <property type="match status" value="1"/>
</dbReference>
<feature type="transmembrane region" description="Helical" evidence="5">
    <location>
        <begin position="1098"/>
        <end position="1121"/>
    </location>
</feature>
<sequence>MSADTSLAAGDEDDAYSPGVGLGEEAKERDEDARRQLDDGEEKTAEANADEEFFASGHFQADDGAWDGFETAYNVHLQLASGTQSVSCPICLRVTQVPVHQDCGHVLCFYCTQQSFAALGDCPLCQAQQIFKAGKSDLLAAPVMGMPTSSYSYAGTRQDLHVPIAPLSGIHHNNGYTGNTSVSWGFGASRAHYDLLSSSGDASLQLDNFSDIDDVIDLDDLVSSDSERPSPAVAARTSLSGSFVPGPPRSQWTSFRKMSGGSFGCQPVTEEVVNSMPAIRTRTPTSQTGKRKARSRKIKREELAIAHLEWETIKAEGTAPDPRYDCGLALYGSLLIVVGGIVGKLRLNDLHILDLASNHTPKWIQPPISGTPPSPGNLLQIFIIEDTLYAIGGTIDGKFLTELHALNLNSGDWKWEKIKVAGTPPSMRYWYSLTVLRGMAILYGGYGHPQRLSDTFALRFDMETPTWVQLKPRGDIPGPSSTHSSCVINDHMYIFGGYDGKYRRGQLFAFEIESMSEDAINCVWRKVGTLGGGPAPRYTHSGVSIGSQLIVYGGNTGCLKGEAYVLDVDNVGTGDDVPTWKLVKSDPPLIPRAWHRAVVYNDAILTAATSYSSSASGSGSTFVEFSSSSDAAEIRFPTNDGTGSADAHVVAGVSSGDGSLHKLEIAAYPLVTEPLLVLSAMKAASSGSIAQEEAVSSATSSDVADSSSGDSSLSAALTEEMHGVPSNPTLVNAVAFDGRAAVTWKAPDDDGLDAITAYEVGWFDEEDNILVGTQRVTSASVKVVNHTGNTSISTGAIDSVPMSTVVEPLVNGRSYTFKVRAHNVNGFSVWSAKSLAVSSLHPPDLCERLSCSGHGTCFPNYHNEKFSNHRQRRDLSSHLKDSNTAIDEYSMDALCICRPGYSPPDCSAKTSEDEAQYVWKETEWSECDSGCGGGRRSRKAICFDLSTDQKTPSEEVCTGMKPSVTDICNGIECGSKRVVVKYEVEMSYDEVLFSPTAMEAFELAFTTEVASALQIPRSRLEISALERGSIVVFFQILPASRVGEKSLNDIVENLQYQLDNETSILRSMGTFARHVEPNGAKFSYSIADQTVAGGAEDISIAGLIGTMIVLGFFVSMFGWFLRRRHRRLLKDRDGRMTGKFDPDATDMETSGSGMKRMNIKSMP</sequence>
<dbReference type="PROSITE" id="PS50092">
    <property type="entry name" value="TSP1"/>
    <property type="match status" value="1"/>
</dbReference>
<dbReference type="GO" id="GO:0008270">
    <property type="term" value="F:zinc ion binding"/>
    <property type="evidence" value="ECO:0007669"/>
    <property type="project" value="UniProtKB-KW"/>
</dbReference>
<dbReference type="SUPFAM" id="SSF117281">
    <property type="entry name" value="Kelch motif"/>
    <property type="match status" value="1"/>
</dbReference>
<keyword evidence="5" id="KW-0812">Transmembrane</keyword>
<dbReference type="SUPFAM" id="SSF57850">
    <property type="entry name" value="RING/U-box"/>
    <property type="match status" value="1"/>
</dbReference>
<keyword evidence="5" id="KW-1133">Transmembrane helix</keyword>
<evidence type="ECO:0000256" key="3">
    <source>
        <dbReference type="PROSITE-ProRule" id="PRU00175"/>
    </source>
</evidence>
<evidence type="ECO:0000256" key="4">
    <source>
        <dbReference type="SAM" id="MobiDB-lite"/>
    </source>
</evidence>
<feature type="region of interest" description="Disordered" evidence="4">
    <location>
        <begin position="1"/>
        <end position="45"/>
    </location>
</feature>
<evidence type="ECO:0000256" key="1">
    <source>
        <dbReference type="ARBA" id="ARBA00022441"/>
    </source>
</evidence>
<dbReference type="InterPro" id="IPR013083">
    <property type="entry name" value="Znf_RING/FYVE/PHD"/>
</dbReference>
<dbReference type="InterPro" id="IPR000884">
    <property type="entry name" value="TSP1_rpt"/>
</dbReference>
<dbReference type="Pfam" id="PF19030">
    <property type="entry name" value="TSP1_ADAMTS"/>
    <property type="match status" value="1"/>
</dbReference>
<reference evidence="8 9" key="1">
    <citation type="submission" date="2018-08" db="EMBL/GenBank/DDBJ databases">
        <title>Genomic investigation of the strawberry pathogen Phytophthora fragariae indicates pathogenicity is determined by transcriptional variation in three key races.</title>
        <authorList>
            <person name="Adams T.M."/>
            <person name="Armitage A.D."/>
            <person name="Sobczyk M.K."/>
            <person name="Bates H.J."/>
            <person name="Dunwell J.M."/>
            <person name="Nellist C.F."/>
            <person name="Harrison R.J."/>
        </authorList>
    </citation>
    <scope>NUCLEOTIDE SEQUENCE [LARGE SCALE GENOMIC DNA]</scope>
    <source>
        <strain evidence="8 9">SCRP333</strain>
    </source>
</reference>
<evidence type="ECO:0008006" key="10">
    <source>
        <dbReference type="Google" id="ProtNLM"/>
    </source>
</evidence>
<dbReference type="PROSITE" id="PS50089">
    <property type="entry name" value="ZF_RING_2"/>
    <property type="match status" value="1"/>
</dbReference>
<dbReference type="Pfam" id="PF24681">
    <property type="entry name" value="Kelch_KLHDC2_KLHL20_DRC7"/>
    <property type="match status" value="1"/>
</dbReference>
<dbReference type="SUPFAM" id="SSF82895">
    <property type="entry name" value="TSP-1 type 1 repeat"/>
    <property type="match status" value="1"/>
</dbReference>
<evidence type="ECO:0000256" key="2">
    <source>
        <dbReference type="ARBA" id="ARBA00022737"/>
    </source>
</evidence>
<gene>
    <name evidence="8" type="ORF">PR003_g1384</name>
</gene>
<dbReference type="Gene3D" id="2.60.40.10">
    <property type="entry name" value="Immunoglobulins"/>
    <property type="match status" value="1"/>
</dbReference>
<dbReference type="PANTHER" id="PTHR46093">
    <property type="entry name" value="ACYL-COA-BINDING DOMAIN-CONTAINING PROTEIN 5"/>
    <property type="match status" value="1"/>
</dbReference>
<dbReference type="CDD" id="cd00063">
    <property type="entry name" value="FN3"/>
    <property type="match status" value="1"/>
</dbReference>
<dbReference type="InterPro" id="IPR001841">
    <property type="entry name" value="Znf_RING"/>
</dbReference>
<evidence type="ECO:0000259" key="6">
    <source>
        <dbReference type="PROSITE" id="PS50089"/>
    </source>
</evidence>
<organism evidence="8 9">
    <name type="scientific">Phytophthora rubi</name>
    <dbReference type="NCBI Taxonomy" id="129364"/>
    <lineage>
        <taxon>Eukaryota</taxon>
        <taxon>Sar</taxon>
        <taxon>Stramenopiles</taxon>
        <taxon>Oomycota</taxon>
        <taxon>Peronosporomycetes</taxon>
        <taxon>Peronosporales</taxon>
        <taxon>Peronosporaceae</taxon>
        <taxon>Phytophthora</taxon>
    </lineage>
</organism>
<evidence type="ECO:0000256" key="5">
    <source>
        <dbReference type="SAM" id="Phobius"/>
    </source>
</evidence>
<dbReference type="SMART" id="SM00060">
    <property type="entry name" value="FN3"/>
    <property type="match status" value="1"/>
</dbReference>
<dbReference type="Gene3D" id="2.120.10.80">
    <property type="entry name" value="Kelch-type beta propeller"/>
    <property type="match status" value="2"/>
</dbReference>
<proteinExistence type="predicted"/>
<dbReference type="EMBL" id="QXFT01000038">
    <property type="protein sequence ID" value="KAE9358241.1"/>
    <property type="molecule type" value="Genomic_DNA"/>
</dbReference>
<dbReference type="InterPro" id="IPR013783">
    <property type="entry name" value="Ig-like_fold"/>
</dbReference>
<keyword evidence="1" id="KW-0880">Kelch repeat</keyword>
<evidence type="ECO:0000313" key="8">
    <source>
        <dbReference type="EMBL" id="KAE9358241.1"/>
    </source>
</evidence>
<dbReference type="AlphaFoldDB" id="A0A6A4G8F4"/>
<keyword evidence="3" id="KW-0862">Zinc</keyword>
<dbReference type="InterPro" id="IPR036116">
    <property type="entry name" value="FN3_sf"/>
</dbReference>
<feature type="domain" description="RING-type" evidence="6">
    <location>
        <begin position="88"/>
        <end position="126"/>
    </location>
</feature>
<dbReference type="SMART" id="SM00184">
    <property type="entry name" value="RING"/>
    <property type="match status" value="1"/>
</dbReference>
<evidence type="ECO:0000313" key="9">
    <source>
        <dbReference type="Proteomes" id="UP000434957"/>
    </source>
</evidence>
<evidence type="ECO:0000259" key="7">
    <source>
        <dbReference type="PROSITE" id="PS50853"/>
    </source>
</evidence>